<comment type="caution">
    <text evidence="1">The sequence shown here is derived from an EMBL/GenBank/DDBJ whole genome shotgun (WGS) entry which is preliminary data.</text>
</comment>
<dbReference type="AlphaFoldDB" id="A0A9D4BJR9"/>
<reference evidence="1" key="2">
    <citation type="submission" date="2020-11" db="EMBL/GenBank/DDBJ databases">
        <authorList>
            <person name="McCartney M.A."/>
            <person name="Auch B."/>
            <person name="Kono T."/>
            <person name="Mallez S."/>
            <person name="Becker A."/>
            <person name="Gohl D.M."/>
            <person name="Silverstein K.A.T."/>
            <person name="Koren S."/>
            <person name="Bechman K.B."/>
            <person name="Herman A."/>
            <person name="Abrahante J.E."/>
            <person name="Garbe J."/>
        </authorList>
    </citation>
    <scope>NUCLEOTIDE SEQUENCE</scope>
    <source>
        <strain evidence="1">Duluth1</strain>
        <tissue evidence="1">Whole animal</tissue>
    </source>
</reference>
<organism evidence="1 2">
    <name type="scientific">Dreissena polymorpha</name>
    <name type="common">Zebra mussel</name>
    <name type="synonym">Mytilus polymorpha</name>
    <dbReference type="NCBI Taxonomy" id="45954"/>
    <lineage>
        <taxon>Eukaryota</taxon>
        <taxon>Metazoa</taxon>
        <taxon>Spiralia</taxon>
        <taxon>Lophotrochozoa</taxon>
        <taxon>Mollusca</taxon>
        <taxon>Bivalvia</taxon>
        <taxon>Autobranchia</taxon>
        <taxon>Heteroconchia</taxon>
        <taxon>Euheterodonta</taxon>
        <taxon>Imparidentia</taxon>
        <taxon>Neoheterodontei</taxon>
        <taxon>Myida</taxon>
        <taxon>Dreissenoidea</taxon>
        <taxon>Dreissenidae</taxon>
        <taxon>Dreissena</taxon>
    </lineage>
</organism>
<keyword evidence="2" id="KW-1185">Reference proteome</keyword>
<name>A0A9D4BJR9_DREPO</name>
<reference evidence="1" key="1">
    <citation type="journal article" date="2019" name="bioRxiv">
        <title>The Genome of the Zebra Mussel, Dreissena polymorpha: A Resource for Invasive Species Research.</title>
        <authorList>
            <person name="McCartney M.A."/>
            <person name="Auch B."/>
            <person name="Kono T."/>
            <person name="Mallez S."/>
            <person name="Zhang Y."/>
            <person name="Obille A."/>
            <person name="Becker A."/>
            <person name="Abrahante J.E."/>
            <person name="Garbe J."/>
            <person name="Badalamenti J.P."/>
            <person name="Herman A."/>
            <person name="Mangelson H."/>
            <person name="Liachko I."/>
            <person name="Sullivan S."/>
            <person name="Sone E.D."/>
            <person name="Koren S."/>
            <person name="Silverstein K.A.T."/>
            <person name="Beckman K.B."/>
            <person name="Gohl D.M."/>
        </authorList>
    </citation>
    <scope>NUCLEOTIDE SEQUENCE</scope>
    <source>
        <strain evidence="1">Duluth1</strain>
        <tissue evidence="1">Whole animal</tissue>
    </source>
</reference>
<accession>A0A9D4BJR9</accession>
<protein>
    <submittedName>
        <fullName evidence="1">Uncharacterized protein</fullName>
    </submittedName>
</protein>
<sequence length="54" mass="6195">MWLSSIPGSLGNVFGVVRSSTETRLAVVRATIKKRTILGLYRRRAHVERRRKKS</sequence>
<proteinExistence type="predicted"/>
<evidence type="ECO:0000313" key="1">
    <source>
        <dbReference type="EMBL" id="KAH3697447.1"/>
    </source>
</evidence>
<dbReference type="Proteomes" id="UP000828390">
    <property type="component" value="Unassembled WGS sequence"/>
</dbReference>
<dbReference type="EMBL" id="JAIWYP010000016">
    <property type="protein sequence ID" value="KAH3697447.1"/>
    <property type="molecule type" value="Genomic_DNA"/>
</dbReference>
<evidence type="ECO:0000313" key="2">
    <source>
        <dbReference type="Proteomes" id="UP000828390"/>
    </source>
</evidence>
<gene>
    <name evidence="1" type="ORF">DPMN_084949</name>
</gene>